<dbReference type="Proteomes" id="UP000177506">
    <property type="component" value="Unassembled WGS sequence"/>
</dbReference>
<protein>
    <submittedName>
        <fullName evidence="5">Cytochrome C biogenesis protein</fullName>
    </submittedName>
</protein>
<evidence type="ECO:0000256" key="3">
    <source>
        <dbReference type="ARBA" id="ARBA00022748"/>
    </source>
</evidence>
<dbReference type="EMBL" id="MDZA01000064">
    <property type="protein sequence ID" value="OGX91393.1"/>
    <property type="molecule type" value="Genomic_DNA"/>
</dbReference>
<keyword evidence="4" id="KW-0472">Membrane</keyword>
<keyword evidence="2" id="KW-0408">Iron</keyword>
<name>A0A1G1TKI5_9BACT</name>
<dbReference type="RefSeq" id="WP_070741649.1">
    <property type="nucleotide sequence ID" value="NZ_MDZA01000064.1"/>
</dbReference>
<dbReference type="Pfam" id="PF03100">
    <property type="entry name" value="CcmE"/>
    <property type="match status" value="1"/>
</dbReference>
<evidence type="ECO:0000313" key="5">
    <source>
        <dbReference type="EMBL" id="OGX91393.1"/>
    </source>
</evidence>
<dbReference type="OrthoDB" id="1524250at2"/>
<accession>A0A1G1TKI5</accession>
<dbReference type="GO" id="GO:0017003">
    <property type="term" value="P:protein-heme linkage"/>
    <property type="evidence" value="ECO:0007669"/>
    <property type="project" value="InterPro"/>
</dbReference>
<dbReference type="AlphaFoldDB" id="A0A1G1TKI5"/>
<organism evidence="5 6">
    <name type="scientific">Hymenobacter coccineus</name>
    <dbReference type="NCBI Taxonomy" id="1908235"/>
    <lineage>
        <taxon>Bacteria</taxon>
        <taxon>Pseudomonadati</taxon>
        <taxon>Bacteroidota</taxon>
        <taxon>Cytophagia</taxon>
        <taxon>Cytophagales</taxon>
        <taxon>Hymenobacteraceae</taxon>
        <taxon>Hymenobacter</taxon>
    </lineage>
</organism>
<proteinExistence type="predicted"/>
<dbReference type="SUPFAM" id="SSF82093">
    <property type="entry name" value="Heme chaperone CcmE"/>
    <property type="match status" value="1"/>
</dbReference>
<sequence length="142" mass="15549">MKKTHIFIIAIIAIAAGIILSTTADASVYVLFGEARQRAAEGNATKVHVVGRLPRDGQNHPIGLQYDPMVDPNYFAFTLMDSTHVSQRVVYNNPKPQDFETSEQVVITGAMQNGTFVADNILLKCPSKYVKKDLKGTEVAAK</sequence>
<dbReference type="GO" id="GO:0020037">
    <property type="term" value="F:heme binding"/>
    <property type="evidence" value="ECO:0007669"/>
    <property type="project" value="InterPro"/>
</dbReference>
<dbReference type="InterPro" id="IPR036127">
    <property type="entry name" value="CcmE-like_sf"/>
</dbReference>
<evidence type="ECO:0000256" key="4">
    <source>
        <dbReference type="ARBA" id="ARBA00023136"/>
    </source>
</evidence>
<reference evidence="5 6" key="1">
    <citation type="submission" date="2016-08" db="EMBL/GenBank/DDBJ databases">
        <title>Hymenobacter coccineus sp. nov., Hymenobacter lapidarius sp. nov. and Hymenobacter glacialis sp. nov., isolated from Antarctic soil.</title>
        <authorList>
            <person name="Sedlacek I."/>
            <person name="Kralova S."/>
            <person name="Kyrova K."/>
            <person name="Maslanova I."/>
            <person name="Stankova E."/>
            <person name="Vrbovska V."/>
            <person name="Nemec M."/>
            <person name="Bartak M."/>
            <person name="Svec P."/>
            <person name="Busse H.-J."/>
            <person name="Pantucek R."/>
        </authorList>
    </citation>
    <scope>NUCLEOTIDE SEQUENCE [LARGE SCALE GENOMIC DNA]</scope>
    <source>
        <strain evidence="5 6">CCM 8649</strain>
    </source>
</reference>
<dbReference type="GO" id="GO:0005886">
    <property type="term" value="C:plasma membrane"/>
    <property type="evidence" value="ECO:0007669"/>
    <property type="project" value="InterPro"/>
</dbReference>
<gene>
    <name evidence="5" type="ORF">BEN49_19985</name>
</gene>
<evidence type="ECO:0000313" key="6">
    <source>
        <dbReference type="Proteomes" id="UP000177506"/>
    </source>
</evidence>
<dbReference type="InterPro" id="IPR004329">
    <property type="entry name" value="CcmE"/>
</dbReference>
<dbReference type="GO" id="GO:0017004">
    <property type="term" value="P:cytochrome complex assembly"/>
    <property type="evidence" value="ECO:0007669"/>
    <property type="project" value="UniProtKB-KW"/>
</dbReference>
<comment type="caution">
    <text evidence="5">The sequence shown here is derived from an EMBL/GenBank/DDBJ whole genome shotgun (WGS) entry which is preliminary data.</text>
</comment>
<dbReference type="InterPro" id="IPR012340">
    <property type="entry name" value="NA-bd_OB-fold"/>
</dbReference>
<keyword evidence="2" id="KW-0349">Heme</keyword>
<comment type="subcellular location">
    <subcellularLocation>
        <location evidence="1">Membrane</location>
    </subcellularLocation>
</comment>
<keyword evidence="3" id="KW-0201">Cytochrome c-type biogenesis</keyword>
<keyword evidence="6" id="KW-1185">Reference proteome</keyword>
<evidence type="ECO:0000256" key="1">
    <source>
        <dbReference type="ARBA" id="ARBA00004370"/>
    </source>
</evidence>
<evidence type="ECO:0000256" key="2">
    <source>
        <dbReference type="ARBA" id="ARBA00022617"/>
    </source>
</evidence>
<dbReference type="Gene3D" id="2.40.50.140">
    <property type="entry name" value="Nucleic acid-binding proteins"/>
    <property type="match status" value="1"/>
</dbReference>
<keyword evidence="2" id="KW-0479">Metal-binding</keyword>